<gene>
    <name evidence="2" type="ORF">OUO13_15125</name>
</gene>
<protein>
    <recommendedName>
        <fullName evidence="4">Transmembrane protein</fullName>
    </recommendedName>
</protein>
<feature type="transmembrane region" description="Helical" evidence="1">
    <location>
        <begin position="20"/>
        <end position="44"/>
    </location>
</feature>
<dbReference type="Proteomes" id="UP001150830">
    <property type="component" value="Unassembled WGS sequence"/>
</dbReference>
<comment type="caution">
    <text evidence="2">The sequence shown here is derived from an EMBL/GenBank/DDBJ whole genome shotgun (WGS) entry which is preliminary data.</text>
</comment>
<reference evidence="2" key="1">
    <citation type="submission" date="2022-11" db="EMBL/GenBank/DDBJ databases">
        <title>Parathalassolutuus dongxingensis gen. nov., sp. nov., a novel member of family Oceanospirillaceae isolated from a coastal shrimp pond in Guangxi, China.</title>
        <authorList>
            <person name="Chen H."/>
        </authorList>
    </citation>
    <scope>NUCLEOTIDE SEQUENCE</scope>
    <source>
        <strain evidence="2">G-43</strain>
    </source>
</reference>
<evidence type="ECO:0008006" key="4">
    <source>
        <dbReference type="Google" id="ProtNLM"/>
    </source>
</evidence>
<dbReference type="RefSeq" id="WP_283174725.1">
    <property type="nucleotide sequence ID" value="NZ_JAPNOA010000056.1"/>
</dbReference>
<evidence type="ECO:0000313" key="3">
    <source>
        <dbReference type="Proteomes" id="UP001150830"/>
    </source>
</evidence>
<keyword evidence="1" id="KW-0472">Membrane</keyword>
<keyword evidence="3" id="KW-1185">Reference proteome</keyword>
<dbReference type="EMBL" id="JAPNOA010000056">
    <property type="protein sequence ID" value="MCY0966517.1"/>
    <property type="molecule type" value="Genomic_DNA"/>
</dbReference>
<proteinExistence type="predicted"/>
<evidence type="ECO:0000313" key="2">
    <source>
        <dbReference type="EMBL" id="MCY0966517.1"/>
    </source>
</evidence>
<keyword evidence="1" id="KW-1133">Transmembrane helix</keyword>
<feature type="transmembrane region" description="Helical" evidence="1">
    <location>
        <begin position="64"/>
        <end position="97"/>
    </location>
</feature>
<dbReference type="AlphaFoldDB" id="A0A9X3ISL2"/>
<keyword evidence="1" id="KW-0812">Transmembrane</keyword>
<evidence type="ECO:0000256" key="1">
    <source>
        <dbReference type="SAM" id="Phobius"/>
    </source>
</evidence>
<sequence length="115" mass="13168">MSEMNHLSPQENDARTQALIACVLMITGLFTGIFWLVGGIWAWIARGDARGTRFDGHYRNLLKVFVWGSVWTLVGTVLAMVFVGWLVLLVVWVWAAWRLTRSLLRLVNGRPYDDF</sequence>
<accession>A0A9X3ISL2</accession>
<name>A0A9X3ISL2_9GAMM</name>
<organism evidence="2 3">
    <name type="scientific">Parathalassolituus penaei</name>
    <dbReference type="NCBI Taxonomy" id="2997323"/>
    <lineage>
        <taxon>Bacteria</taxon>
        <taxon>Pseudomonadati</taxon>
        <taxon>Pseudomonadota</taxon>
        <taxon>Gammaproteobacteria</taxon>
        <taxon>Oceanospirillales</taxon>
        <taxon>Oceanospirillaceae</taxon>
        <taxon>Parathalassolituus</taxon>
    </lineage>
</organism>